<evidence type="ECO:0000256" key="1">
    <source>
        <dbReference type="SAM" id="Phobius"/>
    </source>
</evidence>
<proteinExistence type="predicted"/>
<feature type="transmembrane region" description="Helical" evidence="1">
    <location>
        <begin position="412"/>
        <end position="435"/>
    </location>
</feature>
<comment type="caution">
    <text evidence="2">The sequence shown here is derived from an EMBL/GenBank/DDBJ whole genome shotgun (WGS) entry which is preliminary data.</text>
</comment>
<dbReference type="EMBL" id="SLUM01000009">
    <property type="protein sequence ID" value="TCL57815.1"/>
    <property type="molecule type" value="Genomic_DNA"/>
</dbReference>
<dbReference type="OrthoDB" id="1847750at2"/>
<feature type="transmembrane region" description="Helical" evidence="1">
    <location>
        <begin position="299"/>
        <end position="317"/>
    </location>
</feature>
<dbReference type="STRING" id="1650663.GCA_001486665_01160"/>
<organism evidence="2 3">
    <name type="scientific">Allofournierella massiliensis</name>
    <dbReference type="NCBI Taxonomy" id="1650663"/>
    <lineage>
        <taxon>Bacteria</taxon>
        <taxon>Bacillati</taxon>
        <taxon>Bacillota</taxon>
        <taxon>Clostridia</taxon>
        <taxon>Eubacteriales</taxon>
        <taxon>Oscillospiraceae</taxon>
        <taxon>Allofournierella</taxon>
    </lineage>
</organism>
<feature type="transmembrane region" description="Helical" evidence="1">
    <location>
        <begin position="455"/>
        <end position="472"/>
    </location>
</feature>
<sequence length="672" mass="72379">MVMVTISGFLALAAIGLYSACLARLCRADAALFPLPVIGGGAVWLCLWGFAGLLPVGGWLFYLGAAALVAVLLARRQLAETLETLFTPAFGVFLAAGVFFLVVFAITRPEFAQNDEFTLWGSAAKLTKLQNVLHPAAQGNLLAKASNPGMMLVVYLFQLFSAGFSEWSAYFAYDTMLAATVAAMAALAGKRWSSTLVLAGCGFLLPYFFSAPSVGELSTVYLSVLGDLPLGFVFGATVCLYFALKDKVCCLPVLLVQVSFLTLIKDMGLAYALIAVGLVCADALFTGPLAGFGRRLAKAVGGGVLLAIPVAGFYLGWTRYVAAMTGADKTTVGSGDAAMSQGAAILSGVRQLLRLEEPTEKFTQVSALMLKSPVSVPVCLLGGGALALAAIFLVLAVVFLAQKKGEERRRPVVLAVFGTLALVAFLVFHLFLYVFNFKDPEALQLKDYIRYIGPYYLGFFLMALGLLARAGFGGAWAKLARLAGVGVLAVFCVLIGWRGVPAAGFWNYPHVVYSVRDDVKERAGQVNDLLSWDDIVLLISQGDDATRWNYFGYDLNATLARGFGGFGYGHEGDWSWDTTHMNLVDPARAQEGMPEVYNYQTVCTADDLRLFLLDKRYTHILIDESDDYIAGTIGPAFGVDDLPDRRTDSVILLRVEYEGDTVRWVYEEGGAA</sequence>
<feature type="transmembrane region" description="Helical" evidence="1">
    <location>
        <begin position="479"/>
        <end position="497"/>
    </location>
</feature>
<keyword evidence="1" id="KW-0812">Transmembrane</keyword>
<keyword evidence="1" id="KW-0472">Membrane</keyword>
<name>A0A4R1QX77_9FIRM</name>
<feature type="transmembrane region" description="Helical" evidence="1">
    <location>
        <begin position="270"/>
        <end position="292"/>
    </location>
</feature>
<feature type="transmembrane region" description="Helical" evidence="1">
    <location>
        <begin position="47"/>
        <end position="73"/>
    </location>
</feature>
<keyword evidence="1" id="KW-1133">Transmembrane helix</keyword>
<evidence type="ECO:0000313" key="2">
    <source>
        <dbReference type="EMBL" id="TCL57815.1"/>
    </source>
</evidence>
<feature type="transmembrane region" description="Helical" evidence="1">
    <location>
        <begin position="85"/>
        <end position="106"/>
    </location>
</feature>
<accession>A0A4R1QX77</accession>
<feature type="transmembrane region" description="Helical" evidence="1">
    <location>
        <begin position="220"/>
        <end position="241"/>
    </location>
</feature>
<gene>
    <name evidence="2" type="ORF">EDD77_10989</name>
</gene>
<dbReference type="Proteomes" id="UP000295184">
    <property type="component" value="Unassembled WGS sequence"/>
</dbReference>
<feature type="transmembrane region" description="Helical" evidence="1">
    <location>
        <begin position="195"/>
        <end position="214"/>
    </location>
</feature>
<feature type="transmembrane region" description="Helical" evidence="1">
    <location>
        <begin position="374"/>
        <end position="400"/>
    </location>
</feature>
<reference evidence="2 3" key="1">
    <citation type="submission" date="2019-03" db="EMBL/GenBank/DDBJ databases">
        <title>Genomic Encyclopedia of Type Strains, Phase IV (KMG-IV): sequencing the most valuable type-strain genomes for metagenomic binning, comparative biology and taxonomic classification.</title>
        <authorList>
            <person name="Goeker M."/>
        </authorList>
    </citation>
    <scope>NUCLEOTIDE SEQUENCE [LARGE SCALE GENOMIC DNA]</scope>
    <source>
        <strain evidence="2 3">DSM 100451</strain>
    </source>
</reference>
<feature type="transmembrane region" description="Helical" evidence="1">
    <location>
        <begin position="248"/>
        <end position="264"/>
    </location>
</feature>
<evidence type="ECO:0000313" key="3">
    <source>
        <dbReference type="Proteomes" id="UP000295184"/>
    </source>
</evidence>
<dbReference type="RefSeq" id="WP_058963637.1">
    <property type="nucleotide sequence ID" value="NZ_CABKVM010000015.1"/>
</dbReference>
<protein>
    <recommendedName>
        <fullName evidence="4">4-amino-4-deoxy-L-arabinose transferase-like glycosyltransferase</fullName>
    </recommendedName>
</protein>
<dbReference type="AlphaFoldDB" id="A0A4R1QX77"/>
<evidence type="ECO:0008006" key="4">
    <source>
        <dbReference type="Google" id="ProtNLM"/>
    </source>
</evidence>